<dbReference type="InterPro" id="IPR038765">
    <property type="entry name" value="Papain-like_cys_pep_sf"/>
</dbReference>
<dbReference type="RefSeq" id="WP_113657837.1">
    <property type="nucleotide sequence ID" value="NZ_KZ845664.1"/>
</dbReference>
<evidence type="ECO:0000313" key="3">
    <source>
        <dbReference type="EMBL" id="RAL26152.1"/>
    </source>
</evidence>
<dbReference type="PRINTS" id="PR01543">
    <property type="entry name" value="ANATRNSFRASE"/>
</dbReference>
<accession>A0A364K7F0</accession>
<comment type="caution">
    <text evidence="3">The sequence shown here is derived from an EMBL/GenBank/DDBJ whole genome shotgun (WGS) entry which is preliminary data.</text>
</comment>
<dbReference type="InterPro" id="IPR001447">
    <property type="entry name" value="Arylamine_N-AcTrfase"/>
</dbReference>
<evidence type="ECO:0000256" key="1">
    <source>
        <dbReference type="ARBA" id="ARBA00006547"/>
    </source>
</evidence>
<reference evidence="3 4" key="1">
    <citation type="submission" date="2018-06" db="EMBL/GenBank/DDBJ databases">
        <title>Thermoflavimicrobium daqus sp. nov., a thermophilic microbe isolated from Moutai-flavour Daqu.</title>
        <authorList>
            <person name="Wang X."/>
            <person name="Zhou H."/>
        </authorList>
    </citation>
    <scope>NUCLEOTIDE SEQUENCE [LARGE SCALE GENOMIC DNA]</scope>
    <source>
        <strain evidence="3 4">FBKL4.011</strain>
    </source>
</reference>
<dbReference type="InterPro" id="IPR053710">
    <property type="entry name" value="Arylamine_NAT_domain_sf"/>
</dbReference>
<gene>
    <name evidence="3" type="ORF">DL897_03905</name>
</gene>
<dbReference type="Gene3D" id="3.30.2140.20">
    <property type="match status" value="1"/>
</dbReference>
<comment type="similarity">
    <text evidence="1 2">Belongs to the arylamine N-acetyltransferase family.</text>
</comment>
<dbReference type="PANTHER" id="PTHR11786">
    <property type="entry name" value="N-HYDROXYARYLAMINE O-ACETYLTRANSFERASE"/>
    <property type="match status" value="1"/>
</dbReference>
<dbReference type="Pfam" id="PF00797">
    <property type="entry name" value="Acetyltransf_2"/>
    <property type="match status" value="1"/>
</dbReference>
<dbReference type="SUPFAM" id="SSF54001">
    <property type="entry name" value="Cysteine proteinases"/>
    <property type="match status" value="1"/>
</dbReference>
<dbReference type="Proteomes" id="UP000251213">
    <property type="component" value="Unassembled WGS sequence"/>
</dbReference>
<reference evidence="3 4" key="2">
    <citation type="submission" date="2018-06" db="EMBL/GenBank/DDBJ databases">
        <authorList>
            <person name="Zhirakovskaya E."/>
        </authorList>
    </citation>
    <scope>NUCLEOTIDE SEQUENCE [LARGE SCALE GENOMIC DNA]</scope>
    <source>
        <strain evidence="3 4">FBKL4.011</strain>
    </source>
</reference>
<dbReference type="AlphaFoldDB" id="A0A364K7F0"/>
<dbReference type="GO" id="GO:0016407">
    <property type="term" value="F:acetyltransferase activity"/>
    <property type="evidence" value="ECO:0007669"/>
    <property type="project" value="InterPro"/>
</dbReference>
<sequence length="253" mass="29125">MNPWIESLFKRIQYRGDKNVQFEDLSELMLQFAKHVPFENISIIQGEDLAIHADQLKRKIIDQKRGGVCYELNPIFYNLLKELGFDVQMISATISGNEKQDLIGTHIAISLIHNQEKYIIDVGFGSNLALKPIPFTGEWVKSVTGEYRVRKEKTKWGDYILEKARNGEVEISYFFDLKPIDESYLNHVKDLITNHPNSPFNKSLLLAKITEKGHQTLTENSYTVTQNGEKNKQSIDSTQFKQLSKDQFGIVLE</sequence>
<evidence type="ECO:0000256" key="2">
    <source>
        <dbReference type="RuleBase" id="RU003452"/>
    </source>
</evidence>
<organism evidence="3 4">
    <name type="scientific">Thermoflavimicrobium daqui</name>
    <dbReference type="NCBI Taxonomy" id="2137476"/>
    <lineage>
        <taxon>Bacteria</taxon>
        <taxon>Bacillati</taxon>
        <taxon>Bacillota</taxon>
        <taxon>Bacilli</taxon>
        <taxon>Bacillales</taxon>
        <taxon>Thermoactinomycetaceae</taxon>
        <taxon>Thermoflavimicrobium</taxon>
    </lineage>
</organism>
<keyword evidence="4" id="KW-1185">Reference proteome</keyword>
<evidence type="ECO:0000313" key="4">
    <source>
        <dbReference type="Proteomes" id="UP000251213"/>
    </source>
</evidence>
<proteinExistence type="inferred from homology"/>
<dbReference type="PANTHER" id="PTHR11786:SF0">
    <property type="entry name" value="ARYLAMINE N-ACETYLTRANSFERASE 4-RELATED"/>
    <property type="match status" value="1"/>
</dbReference>
<protein>
    <submittedName>
        <fullName evidence="3">Arylamine N-acetyltransferase</fullName>
    </submittedName>
</protein>
<dbReference type="OrthoDB" id="7181050at2"/>
<dbReference type="EMBL" id="QJKK01000002">
    <property type="protein sequence ID" value="RAL26152.1"/>
    <property type="molecule type" value="Genomic_DNA"/>
</dbReference>
<name>A0A364K7F0_9BACL</name>
<keyword evidence="3" id="KW-0808">Transferase</keyword>